<proteinExistence type="predicted"/>
<dbReference type="RefSeq" id="WP_213655113.1">
    <property type="nucleotide sequence ID" value="NZ_BOSL01000007.1"/>
</dbReference>
<keyword evidence="2" id="KW-1185">Reference proteome</keyword>
<evidence type="ECO:0000313" key="2">
    <source>
        <dbReference type="Proteomes" id="UP000679992"/>
    </source>
</evidence>
<sequence length="196" mass="23103">MILWINGAFGSGKTTISFELHRRIPNSFVYDPENAGYFIRKNAPKQILKEDFQDHVIWREINYSLLKTISNEFPGIIIVPMTIVNPQYFDEIIVKLRTNGIEVYHYTLLASRETLLKRLRNRGDKKNSWPAKQIDRCISNLSQDVFKKHIYTDNLKVDEIINQIAKESNIDLHPDNRSFIKKNMDQLITKIKHIRF</sequence>
<name>A0ABQ4MCA1_9BACL</name>
<comment type="caution">
    <text evidence="1">The sequence shown here is derived from an EMBL/GenBank/DDBJ whole genome shotgun (WGS) entry which is preliminary data.</text>
</comment>
<dbReference type="InterPro" id="IPR027417">
    <property type="entry name" value="P-loop_NTPase"/>
</dbReference>
<dbReference type="Proteomes" id="UP000679992">
    <property type="component" value="Unassembled WGS sequence"/>
</dbReference>
<accession>A0ABQ4MCA1</accession>
<dbReference type="Gene3D" id="3.40.50.300">
    <property type="entry name" value="P-loop containing nucleotide triphosphate hydrolases"/>
    <property type="match status" value="1"/>
</dbReference>
<dbReference type="SUPFAM" id="SSF52540">
    <property type="entry name" value="P-loop containing nucleoside triphosphate hydrolases"/>
    <property type="match status" value="1"/>
</dbReference>
<reference evidence="1 2" key="1">
    <citation type="submission" date="2021-03" db="EMBL/GenBank/DDBJ databases">
        <title>Antimicrobial resistance genes in bacteria isolated from Japanese honey, and their potential for conferring macrolide and lincosamide resistance in the American foulbrood pathogen Paenibacillus larvae.</title>
        <authorList>
            <person name="Okamoto M."/>
            <person name="Kumagai M."/>
            <person name="Kanamori H."/>
            <person name="Takamatsu D."/>
        </authorList>
    </citation>
    <scope>NUCLEOTIDE SEQUENCE [LARGE SCALE GENOMIC DNA]</scope>
    <source>
        <strain evidence="1 2">J42TS3</strain>
    </source>
</reference>
<protein>
    <submittedName>
        <fullName evidence="1">Tunicamycin resistance protein</fullName>
    </submittedName>
</protein>
<dbReference type="EMBL" id="BOSL01000007">
    <property type="protein sequence ID" value="GIP53606.1"/>
    <property type="molecule type" value="Genomic_DNA"/>
</dbReference>
<dbReference type="Pfam" id="PF13671">
    <property type="entry name" value="AAA_33"/>
    <property type="match status" value="1"/>
</dbReference>
<gene>
    <name evidence="1" type="primary">tmrB</name>
    <name evidence="1" type="ORF">J42TS3_26410</name>
</gene>
<evidence type="ECO:0000313" key="1">
    <source>
        <dbReference type="EMBL" id="GIP53606.1"/>
    </source>
</evidence>
<organism evidence="1 2">
    <name type="scientific">Paenibacillus vini</name>
    <dbReference type="NCBI Taxonomy" id="1476024"/>
    <lineage>
        <taxon>Bacteria</taxon>
        <taxon>Bacillati</taxon>
        <taxon>Bacillota</taxon>
        <taxon>Bacilli</taxon>
        <taxon>Bacillales</taxon>
        <taxon>Paenibacillaceae</taxon>
        <taxon>Paenibacillus</taxon>
    </lineage>
</organism>